<feature type="binding site" evidence="7">
    <location>
        <position position="89"/>
    </location>
    <ligand>
        <name>Mg(2+)</name>
        <dbReference type="ChEBI" id="CHEBI:18420"/>
        <label>1</label>
        <note>catalytic</note>
    </ligand>
</feature>
<keyword evidence="8" id="KW-0378">Hydrolase</keyword>
<dbReference type="KEGG" id="nkf:Nkreftii_000157"/>
<keyword evidence="2 7" id="KW-0479">Metal-binding</keyword>
<evidence type="ECO:0000256" key="5">
    <source>
        <dbReference type="ARBA" id="ARBA00042530"/>
    </source>
</evidence>
<evidence type="ECO:0000256" key="1">
    <source>
        <dbReference type="ARBA" id="ARBA00001625"/>
    </source>
</evidence>
<dbReference type="CDD" id="cd01638">
    <property type="entry name" value="CysQ"/>
    <property type="match status" value="1"/>
</dbReference>
<dbReference type="PROSITE" id="PS00630">
    <property type="entry name" value="IMP_2"/>
    <property type="match status" value="1"/>
</dbReference>
<organism evidence="8 9">
    <name type="scientific">Candidatus Nitrospira kreftii</name>
    <dbReference type="NCBI Taxonomy" id="2652173"/>
    <lineage>
        <taxon>Bacteria</taxon>
        <taxon>Pseudomonadati</taxon>
        <taxon>Nitrospirota</taxon>
        <taxon>Nitrospiria</taxon>
        <taxon>Nitrospirales</taxon>
        <taxon>Nitrospiraceae</taxon>
        <taxon>Nitrospira</taxon>
    </lineage>
</organism>
<evidence type="ECO:0000256" key="6">
    <source>
        <dbReference type="ARBA" id="ARBA00044544"/>
    </source>
</evidence>
<protein>
    <recommendedName>
        <fullName evidence="4">3'(2'),5-bisphosphonucleoside 3'(2')-phosphohydrolase</fullName>
    </recommendedName>
    <alternativeName>
        <fullName evidence="6">3'-phosphoadenosine 5'-phosphate phosphatase</fullName>
    </alternativeName>
    <alternativeName>
        <fullName evidence="5">DPNPase</fullName>
    </alternativeName>
</protein>
<evidence type="ECO:0000256" key="4">
    <source>
        <dbReference type="ARBA" id="ARBA00041694"/>
    </source>
</evidence>
<accession>A0A7S8FAP3</accession>
<keyword evidence="3 7" id="KW-0460">Magnesium</keyword>
<dbReference type="Proteomes" id="UP000593737">
    <property type="component" value="Chromosome"/>
</dbReference>
<dbReference type="GO" id="GO:0008441">
    <property type="term" value="F:3'(2'),5'-bisphosphate nucleotidase activity"/>
    <property type="evidence" value="ECO:0007669"/>
    <property type="project" value="UniProtKB-EC"/>
</dbReference>
<feature type="binding site" evidence="7">
    <location>
        <position position="91"/>
    </location>
    <ligand>
        <name>Mg(2+)</name>
        <dbReference type="ChEBI" id="CHEBI:18420"/>
        <label>1</label>
        <note>catalytic</note>
    </ligand>
</feature>
<name>A0A7S8FAP3_9BACT</name>
<dbReference type="GO" id="GO:0046872">
    <property type="term" value="F:metal ion binding"/>
    <property type="evidence" value="ECO:0007669"/>
    <property type="project" value="UniProtKB-KW"/>
</dbReference>
<evidence type="ECO:0000313" key="8">
    <source>
        <dbReference type="EMBL" id="QPD02383.1"/>
    </source>
</evidence>
<gene>
    <name evidence="8" type="ORF">Nkreftii_000157</name>
</gene>
<dbReference type="SUPFAM" id="SSF56655">
    <property type="entry name" value="Carbohydrate phosphatase"/>
    <property type="match status" value="1"/>
</dbReference>
<proteinExistence type="predicted"/>
<feature type="binding site" evidence="7">
    <location>
        <position position="92"/>
    </location>
    <ligand>
        <name>Mg(2+)</name>
        <dbReference type="ChEBI" id="CHEBI:18420"/>
        <label>1</label>
        <note>catalytic</note>
    </ligand>
</feature>
<evidence type="ECO:0000256" key="2">
    <source>
        <dbReference type="ARBA" id="ARBA00022723"/>
    </source>
</evidence>
<dbReference type="Gene3D" id="3.30.540.10">
    <property type="entry name" value="Fructose-1,6-Bisphosphatase, subunit A, domain 1"/>
    <property type="match status" value="1"/>
</dbReference>
<dbReference type="PANTHER" id="PTHR43028:SF5">
    <property type="entry name" value="3'(2'),5'-BISPHOSPHATE NUCLEOTIDASE 1"/>
    <property type="match status" value="1"/>
</dbReference>
<sequence length="277" mass="30541">MSVSSEFTRESEVAAHLARQAGDVIMRIYATDFSVGYKAKNDPVTEADQLASRVIVEGLQHEFPDDMVVSEEEPIPAMSSAPDRVWYVDPLDGTHEFIKRNGEFAVMIGLAIDGRPRVGVVFRPVTAELFLGIVGGGAWLETKEAKRPLRVSSETDPSRLRLVASCSHRDHRVDEVRRRLGISEESRIGSVGIKVGLLVARQADIYLEPSSMTKTWDSCAPEAILHAGGGRMTDLEGAPLRYVPSEVRNWKGIVATNGVCHDRVVSEIAYVVRERSQ</sequence>
<reference evidence="8 9" key="1">
    <citation type="journal article" date="2020" name="ISME J.">
        <title>Enrichment and physiological characterization of a novel comammox Nitrospira indicates ammonium inhibition of complete nitrification.</title>
        <authorList>
            <person name="Sakoula D."/>
            <person name="Koch H."/>
            <person name="Frank J."/>
            <person name="Jetten M.S.M."/>
            <person name="van Kessel M.A.H.J."/>
            <person name="Lucker S."/>
        </authorList>
    </citation>
    <scope>NUCLEOTIDE SEQUENCE [LARGE SCALE GENOMIC DNA]</scope>
    <source>
        <strain evidence="8">Comreactor17</strain>
    </source>
</reference>
<feature type="binding site" evidence="7">
    <location>
        <position position="71"/>
    </location>
    <ligand>
        <name>Mg(2+)</name>
        <dbReference type="ChEBI" id="CHEBI:18420"/>
        <label>1</label>
        <note>catalytic</note>
    </ligand>
</feature>
<dbReference type="AlphaFoldDB" id="A0A7S8FAP3"/>
<dbReference type="InterPro" id="IPR020550">
    <property type="entry name" value="Inositol_monophosphatase_CS"/>
</dbReference>
<evidence type="ECO:0000256" key="7">
    <source>
        <dbReference type="PIRSR" id="PIRSR600760-2"/>
    </source>
</evidence>
<dbReference type="PROSITE" id="PS00629">
    <property type="entry name" value="IMP_1"/>
    <property type="match status" value="1"/>
</dbReference>
<dbReference type="Gene3D" id="3.40.190.80">
    <property type="match status" value="1"/>
</dbReference>
<comment type="catalytic activity">
    <reaction evidence="1">
        <text>adenosine 3',5'-bisphosphate + H2O = AMP + phosphate</text>
        <dbReference type="Rhea" id="RHEA:10040"/>
        <dbReference type="ChEBI" id="CHEBI:15377"/>
        <dbReference type="ChEBI" id="CHEBI:43474"/>
        <dbReference type="ChEBI" id="CHEBI:58343"/>
        <dbReference type="ChEBI" id="CHEBI:456215"/>
        <dbReference type="EC" id="3.1.3.7"/>
    </reaction>
</comment>
<dbReference type="GO" id="GO:0046854">
    <property type="term" value="P:phosphatidylinositol phosphate biosynthetic process"/>
    <property type="evidence" value="ECO:0007669"/>
    <property type="project" value="InterPro"/>
</dbReference>
<dbReference type="PRINTS" id="PR00377">
    <property type="entry name" value="IMPHPHTASES"/>
</dbReference>
<evidence type="ECO:0000313" key="9">
    <source>
        <dbReference type="Proteomes" id="UP000593737"/>
    </source>
</evidence>
<dbReference type="InterPro" id="IPR000760">
    <property type="entry name" value="Inositol_monophosphatase-like"/>
</dbReference>
<dbReference type="PANTHER" id="PTHR43028">
    <property type="entry name" value="3'(2'),5'-BISPHOSPHATE NUCLEOTIDASE 1"/>
    <property type="match status" value="1"/>
</dbReference>
<comment type="cofactor">
    <cofactor evidence="7">
        <name>Mg(2+)</name>
        <dbReference type="ChEBI" id="CHEBI:18420"/>
    </cofactor>
</comment>
<dbReference type="EMBL" id="CP047423">
    <property type="protein sequence ID" value="QPD02383.1"/>
    <property type="molecule type" value="Genomic_DNA"/>
</dbReference>
<dbReference type="Pfam" id="PF00459">
    <property type="entry name" value="Inositol_P"/>
    <property type="match status" value="1"/>
</dbReference>
<dbReference type="InterPro" id="IPR050725">
    <property type="entry name" value="CysQ/Inositol_MonoPase"/>
</dbReference>
<feature type="binding site" evidence="7">
    <location>
        <position position="217"/>
    </location>
    <ligand>
        <name>Mg(2+)</name>
        <dbReference type="ChEBI" id="CHEBI:18420"/>
        <label>1</label>
        <note>catalytic</note>
    </ligand>
</feature>
<evidence type="ECO:0000256" key="3">
    <source>
        <dbReference type="ARBA" id="ARBA00022842"/>
    </source>
</evidence>
<dbReference type="InterPro" id="IPR020583">
    <property type="entry name" value="Inositol_monoP_metal-BS"/>
</dbReference>